<evidence type="ECO:0000313" key="1">
    <source>
        <dbReference type="EMBL" id="NDV12938.1"/>
    </source>
</evidence>
<dbReference type="Proteomes" id="UP000482578">
    <property type="component" value="Unassembled WGS sequence"/>
</dbReference>
<name>A0A6B2KS02_9NEIS</name>
<evidence type="ECO:0008006" key="3">
    <source>
        <dbReference type="Google" id="ProtNLM"/>
    </source>
</evidence>
<reference evidence="1 2" key="1">
    <citation type="submission" date="2020-02" db="EMBL/GenBank/DDBJ databases">
        <authorList>
            <person name="Yang Z."/>
        </authorList>
    </citation>
    <scope>NUCLEOTIDE SEQUENCE [LARGE SCALE GENOMIC DNA]</scope>
    <source>
        <strain evidence="1 2">HX-7-9</strain>
    </source>
</reference>
<dbReference type="AlphaFoldDB" id="A0A6B2KS02"/>
<comment type="caution">
    <text evidence="1">The sequence shown here is derived from an EMBL/GenBank/DDBJ whole genome shotgun (WGS) entry which is preliminary data.</text>
</comment>
<gene>
    <name evidence="1" type="ORF">GZH52_08995</name>
</gene>
<proteinExistence type="predicted"/>
<dbReference type="EMBL" id="JAAGAA010000006">
    <property type="protein sequence ID" value="NDV12938.1"/>
    <property type="molecule type" value="Genomic_DNA"/>
</dbReference>
<protein>
    <recommendedName>
        <fullName evidence="3">Universal stress protein</fullName>
    </recommendedName>
</protein>
<dbReference type="RefSeq" id="WP_163316143.1">
    <property type="nucleotide sequence ID" value="NZ_JAAGAA010000006.1"/>
</dbReference>
<accession>A0A6B2KS02</accession>
<evidence type="ECO:0000313" key="2">
    <source>
        <dbReference type="Proteomes" id="UP000482578"/>
    </source>
</evidence>
<organism evidence="1 2">
    <name type="scientific">Crenobacter caeni</name>
    <dbReference type="NCBI Taxonomy" id="2705474"/>
    <lineage>
        <taxon>Bacteria</taxon>
        <taxon>Pseudomonadati</taxon>
        <taxon>Pseudomonadota</taxon>
        <taxon>Betaproteobacteria</taxon>
        <taxon>Neisseriales</taxon>
        <taxon>Neisseriaceae</taxon>
        <taxon>Crenobacter</taxon>
    </lineage>
</organism>
<keyword evidence="2" id="KW-1185">Reference proteome</keyword>
<sequence>MIKRILLPLTDTPAGYGAREHALLRARERGARLIALALIKRWLWAHSATTAGVNGCSARRPAPCLPKRTVLCCSPIEWDAAGGRCVRRFTPPINDINIDICIISIQK</sequence>